<dbReference type="InParanoid" id="A0A0H2QZN4"/>
<name>A0A0H2QZN4_9AGAM</name>
<keyword evidence="3" id="KW-1185">Reference proteome</keyword>
<feature type="compositionally biased region" description="Basic and acidic residues" evidence="1">
    <location>
        <begin position="414"/>
        <end position="434"/>
    </location>
</feature>
<accession>A0A0H2QZN4</accession>
<evidence type="ECO:0000313" key="3">
    <source>
        <dbReference type="Proteomes" id="UP000053477"/>
    </source>
</evidence>
<organism evidence="2 3">
    <name type="scientific">Schizopora paradoxa</name>
    <dbReference type="NCBI Taxonomy" id="27342"/>
    <lineage>
        <taxon>Eukaryota</taxon>
        <taxon>Fungi</taxon>
        <taxon>Dikarya</taxon>
        <taxon>Basidiomycota</taxon>
        <taxon>Agaricomycotina</taxon>
        <taxon>Agaricomycetes</taxon>
        <taxon>Hymenochaetales</taxon>
        <taxon>Schizoporaceae</taxon>
        <taxon>Schizopora</taxon>
    </lineage>
</organism>
<feature type="region of interest" description="Disordered" evidence="1">
    <location>
        <begin position="328"/>
        <end position="349"/>
    </location>
</feature>
<dbReference type="AlphaFoldDB" id="A0A0H2QZN4"/>
<dbReference type="STRING" id="27342.A0A0H2QZN4"/>
<dbReference type="Proteomes" id="UP000053477">
    <property type="component" value="Unassembled WGS sequence"/>
</dbReference>
<evidence type="ECO:0000256" key="1">
    <source>
        <dbReference type="SAM" id="MobiDB-lite"/>
    </source>
</evidence>
<feature type="region of interest" description="Disordered" evidence="1">
    <location>
        <begin position="411"/>
        <end position="454"/>
    </location>
</feature>
<gene>
    <name evidence="2" type="ORF">SCHPADRAFT_947689</name>
</gene>
<protein>
    <submittedName>
        <fullName evidence="2">Uncharacterized protein</fullName>
    </submittedName>
</protein>
<dbReference type="EMBL" id="KQ086540">
    <property type="protein sequence ID" value="KLO04442.1"/>
    <property type="molecule type" value="Genomic_DNA"/>
</dbReference>
<dbReference type="OrthoDB" id="3260031at2759"/>
<proteinExistence type="predicted"/>
<sequence>MANNTRLMPRHGDRGAPAFDGEGPALLRYFEDVEMCLEECAIATERMKKRYLYGDDAKTYTDFKNAVIGLFPGMEPERRYGVRDLEALVDLWEEKGIKAKAELGEFHQVFLRVSTFLMSKQRLSKPEIQRLYHRAYSKELRKQIVLRLCTVDQNHHQDDPFEVEEVFKAANFFLFGTQTGGPALGSSAARSSLGRTTSAAIKQEEVLMFQMLANLLKETITSVATAQAQSATMVSRQGPGRPMYQPPVGAVVPAAPFQSQRPNGCIFCGGNHFVCECQEAQTYIDKGLAGRNKRGKVCLPNGYFVPGYVQGATLKERIDNYHRMSVSGGSGVSGATAGSLKERDPPPHLSANLLELSEIQLTGSGGATIEEISDDEVELERLQAQVLAMEKKVAQKNKPQKKVTFDGVVIPVRPDGRKTRSTEGDTLGKGKEQSDPAPTKSATPARQAAWRAAI</sequence>
<evidence type="ECO:0000313" key="2">
    <source>
        <dbReference type="EMBL" id="KLO04442.1"/>
    </source>
</evidence>
<feature type="compositionally biased region" description="Low complexity" evidence="1">
    <location>
        <begin position="442"/>
        <end position="454"/>
    </location>
</feature>
<reference evidence="2 3" key="1">
    <citation type="submission" date="2015-04" db="EMBL/GenBank/DDBJ databases">
        <title>Complete genome sequence of Schizopora paradoxa KUC8140, a cosmopolitan wood degrader in East Asia.</title>
        <authorList>
            <consortium name="DOE Joint Genome Institute"/>
            <person name="Min B."/>
            <person name="Park H."/>
            <person name="Jang Y."/>
            <person name="Kim J.-J."/>
            <person name="Kim K.H."/>
            <person name="Pangilinan J."/>
            <person name="Lipzen A."/>
            <person name="Riley R."/>
            <person name="Grigoriev I.V."/>
            <person name="Spatafora J.W."/>
            <person name="Choi I.-G."/>
        </authorList>
    </citation>
    <scope>NUCLEOTIDE SEQUENCE [LARGE SCALE GENOMIC DNA]</scope>
    <source>
        <strain evidence="2 3">KUC8140</strain>
    </source>
</reference>